<name>A0A9N8IXP4_9FLAO</name>
<proteinExistence type="predicted"/>
<dbReference type="Proteomes" id="UP000533639">
    <property type="component" value="Unassembled WGS sequence"/>
</dbReference>
<keyword evidence="2" id="KW-1185">Reference proteome</keyword>
<reference evidence="1 2" key="1">
    <citation type="submission" date="2020-06" db="EMBL/GenBank/DDBJ databases">
        <authorList>
            <person name="Criscuolo A."/>
        </authorList>
    </citation>
    <scope>NUCLEOTIDE SEQUENCE [LARGE SCALE GENOMIC DNA]</scope>
    <source>
        <strain evidence="1">PXU-55</strain>
    </source>
</reference>
<dbReference type="EMBL" id="CAIJDE010000011">
    <property type="protein sequence ID" value="CAC9972335.1"/>
    <property type="molecule type" value="Genomic_DNA"/>
</dbReference>
<accession>A0A9N8IXP4</accession>
<gene>
    <name evidence="1" type="ORF">FLAPXU55_00010</name>
</gene>
<organism evidence="1 2">
    <name type="scientific">Flavobacterium panici</name>
    <dbReference type="NCBI Taxonomy" id="2654843"/>
    <lineage>
        <taxon>Bacteria</taxon>
        <taxon>Pseudomonadati</taxon>
        <taxon>Bacteroidota</taxon>
        <taxon>Flavobacteriia</taxon>
        <taxon>Flavobacteriales</taxon>
        <taxon>Flavobacteriaceae</taxon>
        <taxon>Flavobacterium</taxon>
    </lineage>
</organism>
<comment type="caution">
    <text evidence="1">The sequence shown here is derived from an EMBL/GenBank/DDBJ whole genome shotgun (WGS) entry which is preliminary data.</text>
</comment>
<dbReference type="AlphaFoldDB" id="A0A9N8IXP4"/>
<evidence type="ECO:0000313" key="2">
    <source>
        <dbReference type="Proteomes" id="UP000533639"/>
    </source>
</evidence>
<dbReference type="RefSeq" id="WP_180855865.1">
    <property type="nucleotide sequence ID" value="NZ_CAIJDE010000011.1"/>
</dbReference>
<protein>
    <submittedName>
        <fullName evidence="1">Uncharacterized protein</fullName>
    </submittedName>
</protein>
<sequence length="112" mass="12884">METNEIKNLTHLKKLANRYLSTLKHSDDNTETNVAQIKFINYFELGCVITNMLKMCILTLDQQADKISETNKNPVNVSLVLETVLEMFPLDEFEFLSEISEMLIEKPSNINS</sequence>
<evidence type="ECO:0000313" key="1">
    <source>
        <dbReference type="EMBL" id="CAC9972335.1"/>
    </source>
</evidence>